<dbReference type="PROSITE" id="PS52006">
    <property type="entry name" value="GH64"/>
    <property type="match status" value="1"/>
</dbReference>
<dbReference type="InterPro" id="IPR032477">
    <property type="entry name" value="Glyco_hydro_64"/>
</dbReference>
<gene>
    <name evidence="2" type="ORF">BDY17DRAFT_240952</name>
</gene>
<keyword evidence="3" id="KW-1185">Reference proteome</keyword>
<organism evidence="2 3">
    <name type="scientific">Neohortaea acidophila</name>
    <dbReference type="NCBI Taxonomy" id="245834"/>
    <lineage>
        <taxon>Eukaryota</taxon>
        <taxon>Fungi</taxon>
        <taxon>Dikarya</taxon>
        <taxon>Ascomycota</taxon>
        <taxon>Pezizomycotina</taxon>
        <taxon>Dothideomycetes</taxon>
        <taxon>Dothideomycetidae</taxon>
        <taxon>Mycosphaerellales</taxon>
        <taxon>Teratosphaeriaceae</taxon>
        <taxon>Neohortaea</taxon>
    </lineage>
</organism>
<feature type="non-terminal residue" evidence="2">
    <location>
        <position position="355"/>
    </location>
</feature>
<dbReference type="InterPro" id="IPR042517">
    <property type="entry name" value="Glyco_hydro_64_N_2"/>
</dbReference>
<dbReference type="RefSeq" id="XP_033592429.1">
    <property type="nucleotide sequence ID" value="XM_033730369.1"/>
</dbReference>
<dbReference type="OrthoDB" id="10058186at2759"/>
<sequence length="355" mass="37495">VHVYITGLDDAGQVIMMNTALQLEVLTTSSSSPQTLSNADFAIPLPSELTIPGYISSCRIWFAVGYLNFSVVATADGAGLVAPTSVNPTDPSHDVNWGFVELTYTSDGLWADISYVDFVGLPLGLSMTPVSGPVQSAPGLPANGVQEVCSKLQAQAASDGQPWDQLCINDSSGNLIRVNSPGSLLPSNPDAFEDLFTAYSNSVWSYYSTNTLYFNTQNSNGNVSCTVQGGELTCEGDNRGYAQPTAADIFSCASGPFEILSGDNDIHLAVVPRLCAAFNRATFLLPGGNYQPNLPPSSYYTVQPNNEYSAMVHEVEIDGKGYAFPYDDVTPSEGDDVAGFVAAADPSSMTVILGG</sequence>
<feature type="non-terminal residue" evidence="2">
    <location>
        <position position="1"/>
    </location>
</feature>
<accession>A0A6A6Q0C5</accession>
<dbReference type="InterPro" id="IPR037398">
    <property type="entry name" value="Glyco_hydro_64_fam"/>
</dbReference>
<proteinExistence type="predicted"/>
<dbReference type="EMBL" id="MU001633">
    <property type="protein sequence ID" value="KAF2485860.1"/>
    <property type="molecule type" value="Genomic_DNA"/>
</dbReference>
<dbReference type="Gene3D" id="3.30.920.50">
    <property type="entry name" value="Beta-1,3-glucanase, C-terminal domain"/>
    <property type="match status" value="1"/>
</dbReference>
<dbReference type="Pfam" id="PF16483">
    <property type="entry name" value="Glyco_hydro_64"/>
    <property type="match status" value="1"/>
</dbReference>
<dbReference type="AlphaFoldDB" id="A0A6A6Q0C5"/>
<dbReference type="Gene3D" id="2.60.110.10">
    <property type="entry name" value="Thaumatin"/>
    <property type="match status" value="1"/>
</dbReference>
<evidence type="ECO:0000313" key="3">
    <source>
        <dbReference type="Proteomes" id="UP000799767"/>
    </source>
</evidence>
<evidence type="ECO:0000313" key="2">
    <source>
        <dbReference type="EMBL" id="KAF2485860.1"/>
    </source>
</evidence>
<dbReference type="PANTHER" id="PTHR38165:SF1">
    <property type="entry name" value="GLUCANASE B"/>
    <property type="match status" value="1"/>
</dbReference>
<dbReference type="PANTHER" id="PTHR38165">
    <property type="match status" value="1"/>
</dbReference>
<dbReference type="GeneID" id="54471371"/>
<evidence type="ECO:0000259" key="1">
    <source>
        <dbReference type="PROSITE" id="PS52006"/>
    </source>
</evidence>
<reference evidence="2" key="1">
    <citation type="journal article" date="2020" name="Stud. Mycol.">
        <title>101 Dothideomycetes genomes: a test case for predicting lifestyles and emergence of pathogens.</title>
        <authorList>
            <person name="Haridas S."/>
            <person name="Albert R."/>
            <person name="Binder M."/>
            <person name="Bloem J."/>
            <person name="Labutti K."/>
            <person name="Salamov A."/>
            <person name="Andreopoulos B."/>
            <person name="Baker S."/>
            <person name="Barry K."/>
            <person name="Bills G."/>
            <person name="Bluhm B."/>
            <person name="Cannon C."/>
            <person name="Castanera R."/>
            <person name="Culley D."/>
            <person name="Daum C."/>
            <person name="Ezra D."/>
            <person name="Gonzalez J."/>
            <person name="Henrissat B."/>
            <person name="Kuo A."/>
            <person name="Liang C."/>
            <person name="Lipzen A."/>
            <person name="Lutzoni F."/>
            <person name="Magnuson J."/>
            <person name="Mondo S."/>
            <person name="Nolan M."/>
            <person name="Ohm R."/>
            <person name="Pangilinan J."/>
            <person name="Park H.-J."/>
            <person name="Ramirez L."/>
            <person name="Alfaro M."/>
            <person name="Sun H."/>
            <person name="Tritt A."/>
            <person name="Yoshinaga Y."/>
            <person name="Zwiers L.-H."/>
            <person name="Turgeon B."/>
            <person name="Goodwin S."/>
            <person name="Spatafora J."/>
            <person name="Crous P."/>
            <person name="Grigoriev I."/>
        </authorList>
    </citation>
    <scope>NUCLEOTIDE SEQUENCE</scope>
    <source>
        <strain evidence="2">CBS 113389</strain>
    </source>
</reference>
<name>A0A6A6Q0C5_9PEZI</name>
<dbReference type="Proteomes" id="UP000799767">
    <property type="component" value="Unassembled WGS sequence"/>
</dbReference>
<dbReference type="InterPro" id="IPR037176">
    <property type="entry name" value="Osmotin/thaumatin-like_sf"/>
</dbReference>
<feature type="domain" description="GH64" evidence="1">
    <location>
        <begin position="1"/>
        <end position="340"/>
    </location>
</feature>
<protein>
    <recommendedName>
        <fullName evidence="1">GH64 domain-containing protein</fullName>
    </recommendedName>
</protein>